<dbReference type="HAMAP" id="MF_01401">
    <property type="entry name" value="MsrA"/>
    <property type="match status" value="1"/>
</dbReference>
<dbReference type="InterPro" id="IPR002569">
    <property type="entry name" value="Met_Sox_Rdtase_MsrA_dom"/>
</dbReference>
<dbReference type="AlphaFoldDB" id="A0A9Q0QX48"/>
<evidence type="ECO:0000313" key="8">
    <source>
        <dbReference type="EMBL" id="KAJ4975012.1"/>
    </source>
</evidence>
<sequence length="248" mass="28345">MYHLLPQPKHETPVFPPSETKSTPAVPLEFLGEAVFAGGIVLSLEAAFGRVDGIVKTATGYCGGTLRKPSHREVLEGITGHTEAVKVIYDTRKIPYTSLCDKFWETHDPTNKEYLGFGVDTHYRSAIFYANEEQRKQAQESKIRRQMKLNKRIVTKIIPLDFSDFFLAENQHQKYYLQRNHRLCANLNLRSTEQFVTSTTASRLNGILALNGKEAVDELERFMRSDELPKETKLVCEGIIEYFVRNET</sequence>
<evidence type="ECO:0000313" key="9">
    <source>
        <dbReference type="Proteomes" id="UP001141806"/>
    </source>
</evidence>
<dbReference type="GO" id="GO:0034599">
    <property type="term" value="P:cellular response to oxidative stress"/>
    <property type="evidence" value="ECO:0007669"/>
    <property type="project" value="TreeGrafter"/>
</dbReference>
<proteinExistence type="inferred from homology"/>
<dbReference type="NCBIfam" id="TIGR00401">
    <property type="entry name" value="msrA"/>
    <property type="match status" value="1"/>
</dbReference>
<dbReference type="OrthoDB" id="77405at2759"/>
<evidence type="ECO:0000256" key="1">
    <source>
        <dbReference type="ARBA" id="ARBA00005591"/>
    </source>
</evidence>
<accession>A0A9Q0QX48</accession>
<dbReference type="Proteomes" id="UP001141806">
    <property type="component" value="Unassembled WGS sequence"/>
</dbReference>
<keyword evidence="9" id="KW-1185">Reference proteome</keyword>
<name>A0A9Q0QX48_9MAGN</name>
<dbReference type="Pfam" id="PF01625">
    <property type="entry name" value="PMSR"/>
    <property type="match status" value="1"/>
</dbReference>
<comment type="caution">
    <text evidence="8">The sequence shown here is derived from an EMBL/GenBank/DDBJ whole genome shotgun (WGS) entry which is preliminary data.</text>
</comment>
<evidence type="ECO:0000259" key="7">
    <source>
        <dbReference type="Pfam" id="PF01625"/>
    </source>
</evidence>
<feature type="region of interest" description="Disordered" evidence="6">
    <location>
        <begin position="1"/>
        <end position="20"/>
    </location>
</feature>
<gene>
    <name evidence="8" type="ORF">NE237_008186</name>
</gene>
<dbReference type="InterPro" id="IPR036509">
    <property type="entry name" value="Met_Sox_Rdtase_MsrA_sf"/>
</dbReference>
<dbReference type="PANTHER" id="PTHR42799">
    <property type="entry name" value="MITOCHONDRIAL PEPTIDE METHIONINE SULFOXIDE REDUCTASE"/>
    <property type="match status" value="1"/>
</dbReference>
<dbReference type="EMBL" id="JAMYWD010000004">
    <property type="protein sequence ID" value="KAJ4975012.1"/>
    <property type="molecule type" value="Genomic_DNA"/>
</dbReference>
<keyword evidence="3" id="KW-0560">Oxidoreductase</keyword>
<evidence type="ECO:0000256" key="6">
    <source>
        <dbReference type="SAM" id="MobiDB-lite"/>
    </source>
</evidence>
<dbReference type="SUPFAM" id="SSF55068">
    <property type="entry name" value="Peptide methionine sulfoxide reductase"/>
    <property type="match status" value="1"/>
</dbReference>
<evidence type="ECO:0000256" key="5">
    <source>
        <dbReference type="ARBA" id="ARBA00030643"/>
    </source>
</evidence>
<reference evidence="8" key="1">
    <citation type="journal article" date="2023" name="Plant J.">
        <title>The genome of the king protea, Protea cynaroides.</title>
        <authorList>
            <person name="Chang J."/>
            <person name="Duong T.A."/>
            <person name="Schoeman C."/>
            <person name="Ma X."/>
            <person name="Roodt D."/>
            <person name="Barker N."/>
            <person name="Li Z."/>
            <person name="Van de Peer Y."/>
            <person name="Mizrachi E."/>
        </authorList>
    </citation>
    <scope>NUCLEOTIDE SEQUENCE</scope>
    <source>
        <tissue evidence="8">Young leaves</tissue>
    </source>
</reference>
<dbReference type="Gene3D" id="3.30.1060.10">
    <property type="entry name" value="Peptide methionine sulphoxide reductase MsrA"/>
    <property type="match status" value="1"/>
</dbReference>
<dbReference type="InterPro" id="IPR050162">
    <property type="entry name" value="MsrA_MetSO_reductase"/>
</dbReference>
<dbReference type="GO" id="GO:0005737">
    <property type="term" value="C:cytoplasm"/>
    <property type="evidence" value="ECO:0007669"/>
    <property type="project" value="TreeGrafter"/>
</dbReference>
<protein>
    <recommendedName>
        <fullName evidence="2">peptide-methionine (S)-S-oxide reductase</fullName>
        <ecNumber evidence="2">1.8.4.11</ecNumber>
    </recommendedName>
    <alternativeName>
        <fullName evidence="5">Peptide-methionine (S)-S-oxide reductase</fullName>
    </alternativeName>
    <alternativeName>
        <fullName evidence="4">Protein-methionine-S-oxide reductase</fullName>
    </alternativeName>
</protein>
<dbReference type="EC" id="1.8.4.11" evidence="2"/>
<comment type="similarity">
    <text evidence="1">Belongs to the MsrA Met sulfoxide reductase family.</text>
</comment>
<organism evidence="8 9">
    <name type="scientific">Protea cynaroides</name>
    <dbReference type="NCBI Taxonomy" id="273540"/>
    <lineage>
        <taxon>Eukaryota</taxon>
        <taxon>Viridiplantae</taxon>
        <taxon>Streptophyta</taxon>
        <taxon>Embryophyta</taxon>
        <taxon>Tracheophyta</taxon>
        <taxon>Spermatophyta</taxon>
        <taxon>Magnoliopsida</taxon>
        <taxon>Proteales</taxon>
        <taxon>Proteaceae</taxon>
        <taxon>Protea</taxon>
    </lineage>
</organism>
<evidence type="ECO:0000256" key="3">
    <source>
        <dbReference type="ARBA" id="ARBA00023002"/>
    </source>
</evidence>
<dbReference type="PANTHER" id="PTHR42799:SF26">
    <property type="entry name" value="PEPTIDE-METHIONINE (S)-S-OXIDE REDUCTASE"/>
    <property type="match status" value="1"/>
</dbReference>
<evidence type="ECO:0000256" key="4">
    <source>
        <dbReference type="ARBA" id="ARBA00030273"/>
    </source>
</evidence>
<feature type="domain" description="Peptide methionine sulphoxide reductase MsrA" evidence="7">
    <location>
        <begin position="33"/>
        <end position="184"/>
    </location>
</feature>
<evidence type="ECO:0000256" key="2">
    <source>
        <dbReference type="ARBA" id="ARBA00012502"/>
    </source>
</evidence>
<dbReference type="GO" id="GO:0008113">
    <property type="term" value="F:peptide-methionine (S)-S-oxide reductase activity"/>
    <property type="evidence" value="ECO:0007669"/>
    <property type="project" value="UniProtKB-EC"/>
</dbReference>